<feature type="non-terminal residue" evidence="2">
    <location>
        <position position="1"/>
    </location>
</feature>
<dbReference type="EMBL" id="BARU01007627">
    <property type="protein sequence ID" value="GAH46620.1"/>
    <property type="molecule type" value="Genomic_DNA"/>
</dbReference>
<dbReference type="SUPFAM" id="SSF51735">
    <property type="entry name" value="NAD(P)-binding Rossmann-fold domains"/>
    <property type="match status" value="1"/>
</dbReference>
<evidence type="ECO:0000256" key="1">
    <source>
        <dbReference type="SAM" id="Phobius"/>
    </source>
</evidence>
<keyword evidence="1" id="KW-0812">Transmembrane</keyword>
<dbReference type="AlphaFoldDB" id="X1GP34"/>
<gene>
    <name evidence="2" type="ORF">S03H2_15031</name>
</gene>
<dbReference type="InterPro" id="IPR036291">
    <property type="entry name" value="NAD(P)-bd_dom_sf"/>
</dbReference>
<accession>X1GP34</accession>
<comment type="caution">
    <text evidence="2">The sequence shown here is derived from an EMBL/GenBank/DDBJ whole genome shotgun (WGS) entry which is preliminary data.</text>
</comment>
<dbReference type="Gene3D" id="3.40.50.720">
    <property type="entry name" value="NAD(P)-binding Rossmann-like Domain"/>
    <property type="match status" value="1"/>
</dbReference>
<name>X1GP34_9ZZZZ</name>
<feature type="transmembrane region" description="Helical" evidence="1">
    <location>
        <begin position="26"/>
        <end position="42"/>
    </location>
</feature>
<reference evidence="2" key="1">
    <citation type="journal article" date="2014" name="Front. Microbiol.">
        <title>High frequency of phylogenetically diverse reductive dehalogenase-homologous genes in deep subseafloor sedimentary metagenomes.</title>
        <authorList>
            <person name="Kawai M."/>
            <person name="Futagami T."/>
            <person name="Toyoda A."/>
            <person name="Takaki Y."/>
            <person name="Nishi S."/>
            <person name="Hori S."/>
            <person name="Arai W."/>
            <person name="Tsubouchi T."/>
            <person name="Morono Y."/>
            <person name="Uchiyama I."/>
            <person name="Ito T."/>
            <person name="Fujiyama A."/>
            <person name="Inagaki F."/>
            <person name="Takami H."/>
        </authorList>
    </citation>
    <scope>NUCLEOTIDE SEQUENCE</scope>
    <source>
        <strain evidence="2">Expedition CK06-06</strain>
    </source>
</reference>
<protein>
    <recommendedName>
        <fullName evidence="3">NAD-dependent epimerase/dehydratase domain-containing protein</fullName>
    </recommendedName>
</protein>
<keyword evidence="1" id="KW-1133">Transmembrane helix</keyword>
<evidence type="ECO:0000313" key="2">
    <source>
        <dbReference type="EMBL" id="GAH46620.1"/>
    </source>
</evidence>
<evidence type="ECO:0008006" key="3">
    <source>
        <dbReference type="Google" id="ProtNLM"/>
    </source>
</evidence>
<keyword evidence="1" id="KW-0472">Membrane</keyword>
<proteinExistence type="predicted"/>
<sequence length="110" mass="13124">TSPIALSFSARKVADLLNVDYINFPIWWPLYKFMSSTLFWLAKRKEKKARKLNSRPPVDLSMAGYMKHQYLFSNEKIKKLGFQFKFPDYKSTTKDTIDWYIRNGWLESET</sequence>
<organism evidence="2">
    <name type="scientific">marine sediment metagenome</name>
    <dbReference type="NCBI Taxonomy" id="412755"/>
    <lineage>
        <taxon>unclassified sequences</taxon>
        <taxon>metagenomes</taxon>
        <taxon>ecological metagenomes</taxon>
    </lineage>
</organism>